<dbReference type="InterPro" id="IPR002078">
    <property type="entry name" value="Sigma_54_int"/>
</dbReference>
<dbReference type="Gene3D" id="3.30.450.20">
    <property type="entry name" value="PAS domain"/>
    <property type="match status" value="1"/>
</dbReference>
<dbReference type="Gene3D" id="1.10.10.60">
    <property type="entry name" value="Homeodomain-like"/>
    <property type="match status" value="1"/>
</dbReference>
<keyword evidence="4 8" id="KW-0238">DNA-binding</keyword>
<dbReference type="OrthoDB" id="9803970at2"/>
<evidence type="ECO:0000256" key="3">
    <source>
        <dbReference type="ARBA" id="ARBA00023015"/>
    </source>
</evidence>
<organism evidence="8 9">
    <name type="scientific">Desulfosporosinus youngiae DSM 17734</name>
    <dbReference type="NCBI Taxonomy" id="768710"/>
    <lineage>
        <taxon>Bacteria</taxon>
        <taxon>Bacillati</taxon>
        <taxon>Bacillota</taxon>
        <taxon>Clostridia</taxon>
        <taxon>Eubacteriales</taxon>
        <taxon>Desulfitobacteriaceae</taxon>
        <taxon>Desulfosporosinus</taxon>
    </lineage>
</organism>
<dbReference type="CDD" id="cd00009">
    <property type="entry name" value="AAA"/>
    <property type="match status" value="1"/>
</dbReference>
<evidence type="ECO:0000256" key="4">
    <source>
        <dbReference type="ARBA" id="ARBA00023125"/>
    </source>
</evidence>
<dbReference type="Pfam" id="PF25601">
    <property type="entry name" value="AAA_lid_14"/>
    <property type="match status" value="1"/>
</dbReference>
<accession>H5XUH0</accession>
<dbReference type="InterPro" id="IPR025944">
    <property type="entry name" value="Sigma_54_int_dom_CS"/>
</dbReference>
<keyword evidence="2" id="KW-0067">ATP-binding</keyword>
<dbReference type="SUPFAM" id="SSF46689">
    <property type="entry name" value="Homeodomain-like"/>
    <property type="match status" value="1"/>
</dbReference>
<protein>
    <submittedName>
        <fullName evidence="8">Transcriptional regulator containing PAS, AAA-type ATPase, and DNA-binding domains</fullName>
    </submittedName>
</protein>
<evidence type="ECO:0000259" key="6">
    <source>
        <dbReference type="PROSITE" id="PS50045"/>
    </source>
</evidence>
<gene>
    <name evidence="8" type="ORF">DesyoDRAFT_2325</name>
</gene>
<dbReference type="PANTHER" id="PTHR32071:SF121">
    <property type="entry name" value="SIGMA L-DEPENDENT TRANSCRIPTIONAL REGULATOR YQIR-RELATED"/>
    <property type="match status" value="1"/>
</dbReference>
<name>H5XUH0_9FIRM</name>
<reference evidence="8 9" key="1">
    <citation type="submission" date="2011-11" db="EMBL/GenBank/DDBJ databases">
        <title>The Noncontiguous Finished genome of Desulfosporosinus youngiae DSM 17734.</title>
        <authorList>
            <consortium name="US DOE Joint Genome Institute (JGI-PGF)"/>
            <person name="Lucas S."/>
            <person name="Han J."/>
            <person name="Lapidus A."/>
            <person name="Cheng J.-F."/>
            <person name="Goodwin L."/>
            <person name="Pitluck S."/>
            <person name="Peters L."/>
            <person name="Ovchinnikova G."/>
            <person name="Lu M."/>
            <person name="Land M.L."/>
            <person name="Hauser L."/>
            <person name="Pester M."/>
            <person name="Spring S."/>
            <person name="Ollivier B."/>
            <person name="Rattei T."/>
            <person name="Klenk H.-P."/>
            <person name="Wagner M."/>
            <person name="Loy A."/>
            <person name="Woyke T.J."/>
        </authorList>
    </citation>
    <scope>NUCLEOTIDE SEQUENCE [LARGE SCALE GENOMIC DNA]</scope>
    <source>
        <strain evidence="8 9">DSM 17734</strain>
    </source>
</reference>
<evidence type="ECO:0000256" key="2">
    <source>
        <dbReference type="ARBA" id="ARBA00022840"/>
    </source>
</evidence>
<dbReference type="Gene3D" id="1.10.8.60">
    <property type="match status" value="1"/>
</dbReference>
<dbReference type="eggNOG" id="COG3829">
    <property type="taxonomic scope" value="Bacteria"/>
</dbReference>
<dbReference type="GO" id="GO:0006355">
    <property type="term" value="P:regulation of DNA-templated transcription"/>
    <property type="evidence" value="ECO:0007669"/>
    <property type="project" value="InterPro"/>
</dbReference>
<dbReference type="HOGENOM" id="CLU_000445_8_1_9"/>
<dbReference type="GO" id="GO:0003677">
    <property type="term" value="F:DNA binding"/>
    <property type="evidence" value="ECO:0007669"/>
    <property type="project" value="UniProtKB-KW"/>
</dbReference>
<dbReference type="PROSITE" id="PS50045">
    <property type="entry name" value="SIGMA54_INTERACT_4"/>
    <property type="match status" value="1"/>
</dbReference>
<keyword evidence="9" id="KW-1185">Reference proteome</keyword>
<dbReference type="Pfam" id="PF08448">
    <property type="entry name" value="PAS_4"/>
    <property type="match status" value="1"/>
</dbReference>
<dbReference type="InterPro" id="IPR000014">
    <property type="entry name" value="PAS"/>
</dbReference>
<keyword evidence="5" id="KW-0804">Transcription</keyword>
<evidence type="ECO:0000259" key="7">
    <source>
        <dbReference type="PROSITE" id="PS50112"/>
    </source>
</evidence>
<dbReference type="SMART" id="SM00382">
    <property type="entry name" value="AAA"/>
    <property type="match status" value="1"/>
</dbReference>
<keyword evidence="3" id="KW-0805">Transcription regulation</keyword>
<dbReference type="FunFam" id="3.40.50.300:FF:000006">
    <property type="entry name" value="DNA-binding transcriptional regulator NtrC"/>
    <property type="match status" value="1"/>
</dbReference>
<dbReference type="InterPro" id="IPR009057">
    <property type="entry name" value="Homeodomain-like_sf"/>
</dbReference>
<dbReference type="PROSITE" id="PS00676">
    <property type="entry name" value="SIGMA54_INTERACT_2"/>
    <property type="match status" value="1"/>
</dbReference>
<dbReference type="InterPro" id="IPR027417">
    <property type="entry name" value="P-loop_NTPase"/>
</dbReference>
<evidence type="ECO:0000256" key="1">
    <source>
        <dbReference type="ARBA" id="ARBA00022741"/>
    </source>
</evidence>
<dbReference type="InterPro" id="IPR025943">
    <property type="entry name" value="Sigma_54_int_dom_ATP-bd_2"/>
</dbReference>
<dbReference type="EMBL" id="CM001441">
    <property type="protein sequence ID" value="EHQ89406.1"/>
    <property type="molecule type" value="Genomic_DNA"/>
</dbReference>
<dbReference type="InterPro" id="IPR003593">
    <property type="entry name" value="AAA+_ATPase"/>
</dbReference>
<dbReference type="InterPro" id="IPR058031">
    <property type="entry name" value="AAA_lid_NorR"/>
</dbReference>
<dbReference type="STRING" id="768710.DesyoDRAFT_2325"/>
<dbReference type="Gene3D" id="3.40.50.300">
    <property type="entry name" value="P-loop containing nucleotide triphosphate hydrolases"/>
    <property type="match status" value="1"/>
</dbReference>
<evidence type="ECO:0000313" key="8">
    <source>
        <dbReference type="EMBL" id="EHQ89406.1"/>
    </source>
</evidence>
<evidence type="ECO:0000256" key="5">
    <source>
        <dbReference type="ARBA" id="ARBA00023163"/>
    </source>
</evidence>
<dbReference type="Proteomes" id="UP000005104">
    <property type="component" value="Chromosome"/>
</dbReference>
<dbReference type="InterPro" id="IPR013656">
    <property type="entry name" value="PAS_4"/>
</dbReference>
<keyword evidence="1" id="KW-0547">Nucleotide-binding</keyword>
<dbReference type="AlphaFoldDB" id="H5XUH0"/>
<dbReference type="GO" id="GO:0005524">
    <property type="term" value="F:ATP binding"/>
    <property type="evidence" value="ECO:0007669"/>
    <property type="project" value="UniProtKB-KW"/>
</dbReference>
<proteinExistence type="predicted"/>
<feature type="domain" description="Sigma-54 factor interaction" evidence="6">
    <location>
        <begin position="147"/>
        <end position="376"/>
    </location>
</feature>
<dbReference type="PANTHER" id="PTHR32071">
    <property type="entry name" value="TRANSCRIPTIONAL REGULATORY PROTEIN"/>
    <property type="match status" value="1"/>
</dbReference>
<evidence type="ECO:0000313" key="9">
    <source>
        <dbReference type="Proteomes" id="UP000005104"/>
    </source>
</evidence>
<feature type="domain" description="PAS" evidence="7">
    <location>
        <begin position="4"/>
        <end position="38"/>
    </location>
</feature>
<dbReference type="PROSITE" id="PS50112">
    <property type="entry name" value="PAS"/>
    <property type="match status" value="1"/>
</dbReference>
<sequence>MEHEGSFYAEILDNINIGIFVLDAEGNYLYFNDAYCKMNYKPPSFYKNTSVPKMKELGIITSGAWEKVMREKRQATVQLTVTDEDNDNSYQVFVSGTPSFTGDGSINHVICLAESVEKLNIRIQTGILNKCFGTNSTMPKLPKSIDIIAESPGMKLLLSQLSIVAKTDAAVLIIGPTGSGKEVVAEYIHRMSARGNGPFIVVNCAAIPENLLESELFGYEKGSFTGASSLGKRGLIEMADGGTLFLDEINSIPLSLQAKLLRVLETRQVKRVGSLASKAIDFRLLTASNEELEALIREKRFRSDLFYRISVVPVRILPLLERKEDIIPLALYFLQHFCKKYSCMKVLSEQVMDFMLSYDWPGNVRELRNFIERLIATSPESDLLVEGIPAGLLQTATQREQNPVRPLLSPVAENTTSSIDESQFSYQSYMNQCEEQLLRNAFAHFKTPAKVAEILKLDLSNVYRKKKKYNI</sequence>
<dbReference type="SUPFAM" id="SSF52540">
    <property type="entry name" value="P-loop containing nucleoside triphosphate hydrolases"/>
    <property type="match status" value="1"/>
</dbReference>
<dbReference type="PROSITE" id="PS00688">
    <property type="entry name" value="SIGMA54_INTERACT_3"/>
    <property type="match status" value="1"/>
</dbReference>
<dbReference type="Pfam" id="PF00158">
    <property type="entry name" value="Sigma54_activat"/>
    <property type="match status" value="1"/>
</dbReference>
<dbReference type="InterPro" id="IPR035965">
    <property type="entry name" value="PAS-like_dom_sf"/>
</dbReference>
<dbReference type="RefSeq" id="WP_007783068.1">
    <property type="nucleotide sequence ID" value="NZ_CM001441.1"/>
</dbReference>
<dbReference type="SUPFAM" id="SSF55785">
    <property type="entry name" value="PYP-like sensor domain (PAS domain)"/>
    <property type="match status" value="1"/>
</dbReference>